<evidence type="ECO:0000256" key="2">
    <source>
        <dbReference type="ARBA" id="ARBA00022448"/>
    </source>
</evidence>
<proteinExistence type="predicted"/>
<reference evidence="10 11" key="1">
    <citation type="journal article" date="2024" name="Nat. Commun.">
        <title>Phylogenomics reveals the evolutionary origins of lichenization in chlorophyte algae.</title>
        <authorList>
            <person name="Puginier C."/>
            <person name="Libourel C."/>
            <person name="Otte J."/>
            <person name="Skaloud P."/>
            <person name="Haon M."/>
            <person name="Grisel S."/>
            <person name="Petersen M."/>
            <person name="Berrin J.G."/>
            <person name="Delaux P.M."/>
            <person name="Dal Grande F."/>
            <person name="Keller J."/>
        </authorList>
    </citation>
    <scope>NUCLEOTIDE SEQUENCE [LARGE SCALE GENOMIC DNA]</scope>
    <source>
        <strain evidence="10 11">SAG 2523</strain>
    </source>
</reference>
<gene>
    <name evidence="10" type="ORF">WJX84_001096</name>
</gene>
<evidence type="ECO:0000256" key="1">
    <source>
        <dbReference type="ARBA" id="ARBA00004429"/>
    </source>
</evidence>
<accession>A0AAW1TFS1</accession>
<feature type="transmembrane region" description="Helical" evidence="9">
    <location>
        <begin position="431"/>
        <end position="449"/>
    </location>
</feature>
<keyword evidence="7 9" id="KW-0472">Membrane</keyword>
<feature type="transmembrane region" description="Helical" evidence="9">
    <location>
        <begin position="214"/>
        <end position="232"/>
    </location>
</feature>
<dbReference type="PANTHER" id="PTHR32195:SF26">
    <property type="entry name" value="TRYPTOPHAN OR TYROSINE TRANSPORTER PROTEIN"/>
    <property type="match status" value="1"/>
</dbReference>
<organism evidence="10 11">
    <name type="scientific">Apatococcus fuscideae</name>
    <dbReference type="NCBI Taxonomy" id="2026836"/>
    <lineage>
        <taxon>Eukaryota</taxon>
        <taxon>Viridiplantae</taxon>
        <taxon>Chlorophyta</taxon>
        <taxon>core chlorophytes</taxon>
        <taxon>Trebouxiophyceae</taxon>
        <taxon>Chlorellales</taxon>
        <taxon>Chlorellaceae</taxon>
        <taxon>Apatococcus</taxon>
    </lineage>
</organism>
<feature type="transmembrane region" description="Helical" evidence="9">
    <location>
        <begin position="366"/>
        <end position="391"/>
    </location>
</feature>
<feature type="transmembrane region" description="Helical" evidence="9">
    <location>
        <begin position="180"/>
        <end position="202"/>
    </location>
</feature>
<dbReference type="Pfam" id="PF03222">
    <property type="entry name" value="Trp_Tyr_perm"/>
    <property type="match status" value="1"/>
</dbReference>
<comment type="subcellular location">
    <subcellularLocation>
        <location evidence="1">Cell inner membrane</location>
        <topology evidence="1">Multi-pass membrane protein</topology>
    </subcellularLocation>
</comment>
<evidence type="ECO:0000256" key="8">
    <source>
        <dbReference type="SAM" id="MobiDB-lite"/>
    </source>
</evidence>
<feature type="transmembrane region" description="Helical" evidence="9">
    <location>
        <begin position="309"/>
        <end position="327"/>
    </location>
</feature>
<protein>
    <recommendedName>
        <fullName evidence="12">Tyrosine-specific transport protein</fullName>
    </recommendedName>
</protein>
<dbReference type="AlphaFoldDB" id="A0AAW1TFS1"/>
<dbReference type="InterPro" id="IPR018227">
    <property type="entry name" value="Amino_acid_transport_2"/>
</dbReference>
<feature type="region of interest" description="Disordered" evidence="8">
    <location>
        <begin position="1"/>
        <end position="72"/>
    </location>
</feature>
<evidence type="ECO:0000313" key="11">
    <source>
        <dbReference type="Proteomes" id="UP001485043"/>
    </source>
</evidence>
<evidence type="ECO:0000256" key="5">
    <source>
        <dbReference type="ARBA" id="ARBA00022692"/>
    </source>
</evidence>
<evidence type="ECO:0000256" key="9">
    <source>
        <dbReference type="SAM" id="Phobius"/>
    </source>
</evidence>
<dbReference type="Gene3D" id="1.20.1740.10">
    <property type="entry name" value="Amino acid/polyamine transporter I"/>
    <property type="match status" value="1"/>
</dbReference>
<feature type="transmembrane region" description="Helical" evidence="9">
    <location>
        <begin position="244"/>
        <end position="265"/>
    </location>
</feature>
<feature type="transmembrane region" description="Helical" evidence="9">
    <location>
        <begin position="135"/>
        <end position="159"/>
    </location>
</feature>
<evidence type="ECO:0008006" key="12">
    <source>
        <dbReference type="Google" id="ProtNLM"/>
    </source>
</evidence>
<feature type="compositionally biased region" description="Basic residues" evidence="8">
    <location>
        <begin position="33"/>
        <end position="47"/>
    </location>
</feature>
<dbReference type="Proteomes" id="UP001485043">
    <property type="component" value="Unassembled WGS sequence"/>
</dbReference>
<feature type="transmembrane region" description="Helical" evidence="9">
    <location>
        <begin position="403"/>
        <end position="425"/>
    </location>
</feature>
<keyword evidence="5 9" id="KW-0812">Transmembrane</keyword>
<dbReference type="GO" id="GO:0003333">
    <property type="term" value="P:amino acid transmembrane transport"/>
    <property type="evidence" value="ECO:0007669"/>
    <property type="project" value="InterPro"/>
</dbReference>
<feature type="transmembrane region" description="Helical" evidence="9">
    <location>
        <begin position="285"/>
        <end position="302"/>
    </location>
</feature>
<feature type="transmembrane region" description="Helical" evidence="9">
    <location>
        <begin position="461"/>
        <end position="482"/>
    </location>
</feature>
<keyword evidence="3" id="KW-1003">Cell membrane</keyword>
<evidence type="ECO:0000256" key="7">
    <source>
        <dbReference type="ARBA" id="ARBA00023136"/>
    </source>
</evidence>
<feature type="transmembrane region" description="Helical" evidence="9">
    <location>
        <begin position="102"/>
        <end position="123"/>
    </location>
</feature>
<keyword evidence="2" id="KW-0813">Transport</keyword>
<dbReference type="EMBL" id="JALJOV010000014">
    <property type="protein sequence ID" value="KAK9868721.1"/>
    <property type="molecule type" value="Genomic_DNA"/>
</dbReference>
<evidence type="ECO:0000256" key="4">
    <source>
        <dbReference type="ARBA" id="ARBA00022519"/>
    </source>
</evidence>
<keyword evidence="4" id="KW-0997">Cell inner membrane</keyword>
<dbReference type="PANTHER" id="PTHR32195">
    <property type="entry name" value="OS07G0662800 PROTEIN"/>
    <property type="match status" value="1"/>
</dbReference>
<evidence type="ECO:0000256" key="3">
    <source>
        <dbReference type="ARBA" id="ARBA00022475"/>
    </source>
</evidence>
<evidence type="ECO:0000313" key="10">
    <source>
        <dbReference type="EMBL" id="KAK9868721.1"/>
    </source>
</evidence>
<feature type="compositionally biased region" description="Low complexity" evidence="8">
    <location>
        <begin position="49"/>
        <end position="65"/>
    </location>
</feature>
<name>A0AAW1TFS1_9CHLO</name>
<sequence length="496" mass="51786">MHLFCSGKPVLIGSGSPKPRQAALDRPEIRLRLNIRKGRTPGGHRVKATTSESEPETQTQSGSSQVPSATSLTTEISYSQEDKLFSTIDASAAGLIHKPGTVFASATLVAGTTVGAGILALPYSTQDAGFTASAAALTFAAFYNIITGLLIAEVSVNTMCQLGRGSTSIKTMAERTLGKAGAKITSASYIFLHYAMLSAYVTRSGEIIGDWTHLSHPVMSIAFVGGLGALCFKAPSKLLDDFNSTLVIAILVTFGGLLVAAGGNIEPSALGKADWSALPETVPTLSLVCVYQNVVPVIASSLEGDIKKVRIAVCAGIAVPLVMFIAWDATILGNLGNPHLQEVMRTTGAKDPLDLLSKNDPVVGPLIQFFSLAALTTSLIGFTLGLVDFVGDSLPLPPKHSRLLSYLAALLPPAFFGVAFPDAFFSALDVAGTYGVLLLFGVIPAAMAWRERYGETTLSRMQVVGGGAPVLLGIGGFAAVVITKELSQTLINALPH</sequence>
<evidence type="ECO:0000256" key="6">
    <source>
        <dbReference type="ARBA" id="ARBA00022989"/>
    </source>
</evidence>
<comment type="caution">
    <text evidence="10">The sequence shown here is derived from an EMBL/GenBank/DDBJ whole genome shotgun (WGS) entry which is preliminary data.</text>
</comment>
<dbReference type="GO" id="GO:0005886">
    <property type="term" value="C:plasma membrane"/>
    <property type="evidence" value="ECO:0007669"/>
    <property type="project" value="UniProtKB-SubCell"/>
</dbReference>
<keyword evidence="11" id="KW-1185">Reference proteome</keyword>
<keyword evidence="6 9" id="KW-1133">Transmembrane helix</keyword>